<name>A0A8J5MID6_9STRA</name>
<evidence type="ECO:0000256" key="6">
    <source>
        <dbReference type="SAM" id="Phobius"/>
    </source>
</evidence>
<accession>A0A8J5MID6</accession>
<feature type="transmembrane region" description="Helical" evidence="6">
    <location>
        <begin position="295"/>
        <end position="316"/>
    </location>
</feature>
<comment type="caution">
    <text evidence="8">The sequence shown here is derived from an EMBL/GenBank/DDBJ whole genome shotgun (WGS) entry which is preliminary data.</text>
</comment>
<sequence>MTGSYAEIGEPKPITAFDDATKLVARLIKPKPILYTSMFLSWLQPFQSGWSTAQMNLSQYNDTDECNARPIADDTCLMFPGHSKLQWTFAVNAWIFGAMIGSLSCGHFGDKYGRKKTLMGNCIFMILGGVVQASVSNIWAFAVGRLISGLASGTATGTIVPAICFFFANTSNGWRYLAAFPCILAVIYLTLAPSMTIESPAWLLTKGRTEEAKQVIANLYGEEHVNTAMSWLEVNKPHAEEGSITSRESMFDPRYRMQLFGGLLLSCAQQLSGINAVFYYSGAIFSDAGISDSRIGTLIINFINIWPAFVTGVMVNRFGARNMILWGLAGMVVMAVGMTVAFVVDLPALSIVFTALYAIAFGVTLGPLVWVMTADIFPDSIRASASSLCIGINWLCNLIVGVAYPYISDALGDYAYVPFVVLLMVFYLLALNLVPETSGKSAEEIQAEYDSRGNKYTSASD</sequence>
<dbReference type="InterPro" id="IPR045263">
    <property type="entry name" value="GLUT"/>
</dbReference>
<proteinExistence type="predicted"/>
<evidence type="ECO:0000256" key="2">
    <source>
        <dbReference type="ARBA" id="ARBA00022448"/>
    </source>
</evidence>
<evidence type="ECO:0000313" key="8">
    <source>
        <dbReference type="EMBL" id="KAG6974037.1"/>
    </source>
</evidence>
<evidence type="ECO:0000256" key="3">
    <source>
        <dbReference type="ARBA" id="ARBA00022692"/>
    </source>
</evidence>
<keyword evidence="5 6" id="KW-0472">Membrane</keyword>
<feature type="transmembrane region" description="Helical" evidence="6">
    <location>
        <begin position="414"/>
        <end position="434"/>
    </location>
</feature>
<dbReference type="PROSITE" id="PS50850">
    <property type="entry name" value="MFS"/>
    <property type="match status" value="1"/>
</dbReference>
<dbReference type="InterPro" id="IPR005828">
    <property type="entry name" value="MFS_sugar_transport-like"/>
</dbReference>
<keyword evidence="2" id="KW-0813">Transport</keyword>
<organism evidence="8 9">
    <name type="scientific">Phytophthora aleatoria</name>
    <dbReference type="NCBI Taxonomy" id="2496075"/>
    <lineage>
        <taxon>Eukaryota</taxon>
        <taxon>Sar</taxon>
        <taxon>Stramenopiles</taxon>
        <taxon>Oomycota</taxon>
        <taxon>Peronosporomycetes</taxon>
        <taxon>Peronosporales</taxon>
        <taxon>Peronosporaceae</taxon>
        <taxon>Phytophthora</taxon>
    </lineage>
</organism>
<feature type="transmembrane region" description="Helical" evidence="6">
    <location>
        <begin position="350"/>
        <end position="373"/>
    </location>
</feature>
<dbReference type="GO" id="GO:0015149">
    <property type="term" value="F:hexose transmembrane transporter activity"/>
    <property type="evidence" value="ECO:0007669"/>
    <property type="project" value="TreeGrafter"/>
</dbReference>
<keyword evidence="9" id="KW-1185">Reference proteome</keyword>
<dbReference type="EMBL" id="JAENGY010000097">
    <property type="protein sequence ID" value="KAG6974037.1"/>
    <property type="molecule type" value="Genomic_DNA"/>
</dbReference>
<feature type="transmembrane region" description="Helical" evidence="6">
    <location>
        <begin position="87"/>
        <end position="106"/>
    </location>
</feature>
<dbReference type="Proteomes" id="UP000709295">
    <property type="component" value="Unassembled WGS sequence"/>
</dbReference>
<dbReference type="InterPro" id="IPR020846">
    <property type="entry name" value="MFS_dom"/>
</dbReference>
<dbReference type="GO" id="GO:0016020">
    <property type="term" value="C:membrane"/>
    <property type="evidence" value="ECO:0007669"/>
    <property type="project" value="UniProtKB-SubCell"/>
</dbReference>
<feature type="transmembrane region" description="Helical" evidence="6">
    <location>
        <begin position="385"/>
        <end position="408"/>
    </location>
</feature>
<dbReference type="PANTHER" id="PTHR23503">
    <property type="entry name" value="SOLUTE CARRIER FAMILY 2"/>
    <property type="match status" value="1"/>
</dbReference>
<evidence type="ECO:0000256" key="4">
    <source>
        <dbReference type="ARBA" id="ARBA00022989"/>
    </source>
</evidence>
<dbReference type="Pfam" id="PF00083">
    <property type="entry name" value="Sugar_tr"/>
    <property type="match status" value="1"/>
</dbReference>
<keyword evidence="4 6" id="KW-1133">Transmembrane helix</keyword>
<reference evidence="8" key="1">
    <citation type="submission" date="2021-01" db="EMBL/GenBank/DDBJ databases">
        <title>Phytophthora aleatoria, a newly-described species from Pinus radiata is distinct from Phytophthora cactorum isolates based on comparative genomics.</title>
        <authorList>
            <person name="Mcdougal R."/>
            <person name="Panda P."/>
            <person name="Williams N."/>
            <person name="Studholme D.J."/>
        </authorList>
    </citation>
    <scope>NUCLEOTIDE SEQUENCE</scope>
    <source>
        <strain evidence="8">NZFS 4037</strain>
    </source>
</reference>
<evidence type="ECO:0000256" key="5">
    <source>
        <dbReference type="ARBA" id="ARBA00023136"/>
    </source>
</evidence>
<evidence type="ECO:0000256" key="1">
    <source>
        <dbReference type="ARBA" id="ARBA00004141"/>
    </source>
</evidence>
<feature type="transmembrane region" description="Helical" evidence="6">
    <location>
        <begin position="146"/>
        <end position="169"/>
    </location>
</feature>
<protein>
    <recommendedName>
        <fullName evidence="7">Major facilitator superfamily (MFS) profile domain-containing protein</fullName>
    </recommendedName>
</protein>
<evidence type="ECO:0000259" key="7">
    <source>
        <dbReference type="PROSITE" id="PS50850"/>
    </source>
</evidence>
<keyword evidence="3 6" id="KW-0812">Transmembrane</keyword>
<dbReference type="AlphaFoldDB" id="A0A8J5MID6"/>
<evidence type="ECO:0000313" key="9">
    <source>
        <dbReference type="Proteomes" id="UP000709295"/>
    </source>
</evidence>
<comment type="subcellular location">
    <subcellularLocation>
        <location evidence="1">Membrane</location>
        <topology evidence="1">Multi-pass membrane protein</topology>
    </subcellularLocation>
</comment>
<feature type="transmembrane region" description="Helical" evidence="6">
    <location>
        <begin position="323"/>
        <end position="344"/>
    </location>
</feature>
<feature type="transmembrane region" description="Helical" evidence="6">
    <location>
        <begin position="118"/>
        <end position="140"/>
    </location>
</feature>
<feature type="transmembrane region" description="Helical" evidence="6">
    <location>
        <begin position="176"/>
        <end position="197"/>
    </location>
</feature>
<feature type="domain" description="Major facilitator superfamily (MFS) profile" evidence="7">
    <location>
        <begin position="37"/>
        <end position="438"/>
    </location>
</feature>
<gene>
    <name evidence="8" type="ORF">JG688_00003253</name>
</gene>
<dbReference type="PANTHER" id="PTHR23503:SF8">
    <property type="entry name" value="FACILITATED GLUCOSE TRANSPORTER PROTEIN 1"/>
    <property type="match status" value="1"/>
</dbReference>